<dbReference type="InterPro" id="IPR056601">
    <property type="entry name" value="Galaxin_dom"/>
</dbReference>
<proteinExistence type="predicted"/>
<gene>
    <name evidence="3" type="ORF">MAR_034929</name>
</gene>
<keyword evidence="4" id="KW-1185">Reference proteome</keyword>
<keyword evidence="1" id="KW-0472">Membrane</keyword>
<evidence type="ECO:0000259" key="2">
    <source>
        <dbReference type="Pfam" id="PF24748"/>
    </source>
</evidence>
<dbReference type="Proteomes" id="UP001164746">
    <property type="component" value="Chromosome 7"/>
</dbReference>
<feature type="transmembrane region" description="Helical" evidence="1">
    <location>
        <begin position="174"/>
        <end position="195"/>
    </location>
</feature>
<sequence>MHSSNRKFDLSCLKCQRSAGRCKSLKSLRANLLTISGRMFRDGKTPMRVCDVQTYDPRRHLCCHGPDVRHQIPSSANSANVTCCGSKVFDIRHYICCNGSAALLDRIQRASAACCGHSPYDMEVEFCFKDKIYPKNEEVADVMHSVNDRSSNYEENLSPQIVEHANVFEKHTDVFVLSGSILVIGVGVLTVGVVIRRRRVRAFKPPSDAVEGIFTISLNDTRRDLCPKLEESIQEPTDKKDAQNIYLEVATIESEGAQTANILDSVTRADSSLQGSDCETDYHSTSCELGPHRNLSSAVDANMQTFICKPINIKDFMGRTFCKEHVFTKNNLTLQLEHSSVTLTLSEKDVEHESVRCFASTFRYIPEICDRLEKEGVLHKDEMIASPTIEYLFPDIQRLAEFGCVKMDHKGQGMPAFRVCKTEVMSDGSLKPVVVKHKDDVDLNDPELDAYYEEECPGRVRIFLRSFCVVYCTFCPKNDHTDQRLKLDAYLYTKEDRLSDRTALRSRRSTSIGKT</sequence>
<keyword evidence="1" id="KW-1133">Transmembrane helix</keyword>
<reference evidence="3" key="1">
    <citation type="submission" date="2022-11" db="EMBL/GenBank/DDBJ databases">
        <title>Centuries of genome instability and evolution in soft-shell clam transmissible cancer (bioRxiv).</title>
        <authorList>
            <person name="Hart S.F.M."/>
            <person name="Yonemitsu M.A."/>
            <person name="Giersch R.M."/>
            <person name="Beal B.F."/>
            <person name="Arriagada G."/>
            <person name="Davis B.W."/>
            <person name="Ostrander E.A."/>
            <person name="Goff S.P."/>
            <person name="Metzger M.J."/>
        </authorList>
    </citation>
    <scope>NUCLEOTIDE SEQUENCE</scope>
    <source>
        <strain evidence="3">MELC-2E11</strain>
        <tissue evidence="3">Siphon/mantle</tissue>
    </source>
</reference>
<protein>
    <recommendedName>
        <fullName evidence="2">Galaxin-like repeats domain-containing protein</fullName>
    </recommendedName>
</protein>
<evidence type="ECO:0000256" key="1">
    <source>
        <dbReference type="SAM" id="Phobius"/>
    </source>
</evidence>
<evidence type="ECO:0000313" key="4">
    <source>
        <dbReference type="Proteomes" id="UP001164746"/>
    </source>
</evidence>
<name>A0ABY7EIN4_MYAAR</name>
<keyword evidence="1" id="KW-0812">Transmembrane</keyword>
<evidence type="ECO:0000313" key="3">
    <source>
        <dbReference type="EMBL" id="WAR09853.1"/>
    </source>
</evidence>
<organism evidence="3 4">
    <name type="scientific">Mya arenaria</name>
    <name type="common">Soft-shell clam</name>
    <dbReference type="NCBI Taxonomy" id="6604"/>
    <lineage>
        <taxon>Eukaryota</taxon>
        <taxon>Metazoa</taxon>
        <taxon>Spiralia</taxon>
        <taxon>Lophotrochozoa</taxon>
        <taxon>Mollusca</taxon>
        <taxon>Bivalvia</taxon>
        <taxon>Autobranchia</taxon>
        <taxon>Heteroconchia</taxon>
        <taxon>Euheterodonta</taxon>
        <taxon>Imparidentia</taxon>
        <taxon>Neoheterodontei</taxon>
        <taxon>Myida</taxon>
        <taxon>Myoidea</taxon>
        <taxon>Myidae</taxon>
        <taxon>Mya</taxon>
    </lineage>
</organism>
<dbReference type="Pfam" id="PF24748">
    <property type="entry name" value="Galaxin_repeat"/>
    <property type="match status" value="1"/>
</dbReference>
<accession>A0ABY7EIN4</accession>
<dbReference type="EMBL" id="CP111018">
    <property type="protein sequence ID" value="WAR09853.1"/>
    <property type="molecule type" value="Genomic_DNA"/>
</dbReference>
<feature type="domain" description="Galaxin-like repeats" evidence="2">
    <location>
        <begin position="37"/>
        <end position="138"/>
    </location>
</feature>